<dbReference type="PANTHER" id="PTHR37424:SF1">
    <property type="entry name" value="BACTERIOFERRITIN-ASSOCIATED FERREDOXIN"/>
    <property type="match status" value="1"/>
</dbReference>
<dbReference type="Proteomes" id="UP000032544">
    <property type="component" value="Unassembled WGS sequence"/>
</dbReference>
<protein>
    <recommendedName>
        <fullName evidence="7">Bacterioferritin-associated ferredoxin</fullName>
    </recommendedName>
</protein>
<sequence length="71" mass="7729">MANRLVCMCNFVDEAEIKKLLEKGADSTAQIQSLTRAGTSCGRCLPVIDGLVEAHLKTKPKPQQGKLRLGF</sequence>
<evidence type="ECO:0000256" key="8">
    <source>
        <dbReference type="ARBA" id="ARBA00046332"/>
    </source>
</evidence>
<keyword evidence="1" id="KW-0813">Transport</keyword>
<feature type="domain" description="BFD-like [2Fe-2S]-binding" evidence="9">
    <location>
        <begin position="5"/>
        <end position="53"/>
    </location>
</feature>
<evidence type="ECO:0000256" key="5">
    <source>
        <dbReference type="ARBA" id="ARBA00023004"/>
    </source>
</evidence>
<evidence type="ECO:0000256" key="3">
    <source>
        <dbReference type="ARBA" id="ARBA00022723"/>
    </source>
</evidence>
<evidence type="ECO:0000313" key="11">
    <source>
        <dbReference type="Proteomes" id="UP000032544"/>
    </source>
</evidence>
<dbReference type="InterPro" id="IPR007419">
    <property type="entry name" value="BFD-like_2Fe2S-bd_dom"/>
</dbReference>
<gene>
    <name evidence="10" type="ORF">LH29_19880</name>
</gene>
<dbReference type="GO" id="GO:0051537">
    <property type="term" value="F:2 iron, 2 sulfur cluster binding"/>
    <property type="evidence" value="ECO:0007669"/>
    <property type="project" value="UniProtKB-KW"/>
</dbReference>
<dbReference type="OrthoDB" id="1122837at2"/>
<evidence type="ECO:0000256" key="2">
    <source>
        <dbReference type="ARBA" id="ARBA00022714"/>
    </source>
</evidence>
<dbReference type="EMBL" id="JRHC01000005">
    <property type="protein sequence ID" value="KJF42781.1"/>
    <property type="molecule type" value="Genomic_DNA"/>
</dbReference>
<dbReference type="Pfam" id="PF04324">
    <property type="entry name" value="Fer2_BFD"/>
    <property type="match status" value="1"/>
</dbReference>
<comment type="similarity">
    <text evidence="8">Belongs to the Bfd family.</text>
</comment>
<evidence type="ECO:0000256" key="1">
    <source>
        <dbReference type="ARBA" id="ARBA00022448"/>
    </source>
</evidence>
<evidence type="ECO:0000256" key="4">
    <source>
        <dbReference type="ARBA" id="ARBA00022982"/>
    </source>
</evidence>
<dbReference type="Gene3D" id="1.10.10.1100">
    <property type="entry name" value="BFD-like [2Fe-2S]-binding domain"/>
    <property type="match status" value="1"/>
</dbReference>
<reference evidence="10 11" key="1">
    <citation type="submission" date="2014-09" db="EMBL/GenBank/DDBJ databases">
        <title>Draft Genome Sequence of Draconibacterium sp. JN14CK-3.</title>
        <authorList>
            <person name="Dong C."/>
            <person name="Lai Q."/>
            <person name="Shao Z."/>
        </authorList>
    </citation>
    <scope>NUCLEOTIDE SEQUENCE [LARGE SCALE GENOMIC DNA]</scope>
    <source>
        <strain evidence="10 11">JN14CK-3</strain>
    </source>
</reference>
<accession>A0A0D8J8F9</accession>
<evidence type="ECO:0000256" key="7">
    <source>
        <dbReference type="ARBA" id="ARBA00039386"/>
    </source>
</evidence>
<dbReference type="GO" id="GO:0046872">
    <property type="term" value="F:metal ion binding"/>
    <property type="evidence" value="ECO:0007669"/>
    <property type="project" value="UniProtKB-KW"/>
</dbReference>
<proteinExistence type="inferred from homology"/>
<dbReference type="InterPro" id="IPR041854">
    <property type="entry name" value="BFD-like_2Fe2S-bd_dom_sf"/>
</dbReference>
<keyword evidence="5" id="KW-0408">Iron</keyword>
<name>A0A0D8J8F9_9BACT</name>
<evidence type="ECO:0000313" key="10">
    <source>
        <dbReference type="EMBL" id="KJF42781.1"/>
    </source>
</evidence>
<keyword evidence="6" id="KW-0411">Iron-sulfur</keyword>
<dbReference type="AlphaFoldDB" id="A0A0D8J8F9"/>
<dbReference type="STRING" id="1544798.LH29_19880"/>
<evidence type="ECO:0000256" key="6">
    <source>
        <dbReference type="ARBA" id="ARBA00023014"/>
    </source>
</evidence>
<keyword evidence="11" id="KW-1185">Reference proteome</keyword>
<keyword evidence="2" id="KW-0001">2Fe-2S</keyword>
<dbReference type="InterPro" id="IPR052371">
    <property type="entry name" value="BFD-associated_ferredoxin"/>
</dbReference>
<keyword evidence="3" id="KW-0479">Metal-binding</keyword>
<keyword evidence="4" id="KW-0249">Electron transport</keyword>
<evidence type="ECO:0000259" key="9">
    <source>
        <dbReference type="Pfam" id="PF04324"/>
    </source>
</evidence>
<dbReference type="PANTHER" id="PTHR37424">
    <property type="entry name" value="BACTERIOFERRITIN-ASSOCIATED FERREDOXIN"/>
    <property type="match status" value="1"/>
</dbReference>
<organism evidence="10 11">
    <name type="scientific">Draconibacterium sediminis</name>
    <dbReference type="NCBI Taxonomy" id="1544798"/>
    <lineage>
        <taxon>Bacteria</taxon>
        <taxon>Pseudomonadati</taxon>
        <taxon>Bacteroidota</taxon>
        <taxon>Bacteroidia</taxon>
        <taxon>Marinilabiliales</taxon>
        <taxon>Prolixibacteraceae</taxon>
        <taxon>Draconibacterium</taxon>
    </lineage>
</organism>
<comment type="caution">
    <text evidence="10">The sequence shown here is derived from an EMBL/GenBank/DDBJ whole genome shotgun (WGS) entry which is preliminary data.</text>
</comment>